<evidence type="ECO:0000256" key="5">
    <source>
        <dbReference type="SAM" id="SignalP"/>
    </source>
</evidence>
<accession>B4M741</accession>
<dbReference type="KEGG" id="dvi:6633718"/>
<keyword evidence="1" id="KW-0646">Protease inhibitor</keyword>
<keyword evidence="8" id="KW-1185">Reference proteome</keyword>
<evidence type="ECO:0000256" key="4">
    <source>
        <dbReference type="SAM" id="MobiDB-lite"/>
    </source>
</evidence>
<dbReference type="SUPFAM" id="SSF100895">
    <property type="entry name" value="Kazal-type serine protease inhibitors"/>
    <property type="match status" value="1"/>
</dbReference>
<dbReference type="PROSITE" id="PS51465">
    <property type="entry name" value="KAZAL_2"/>
    <property type="match status" value="1"/>
</dbReference>
<dbReference type="FunCoup" id="B4M741">
    <property type="interactions" value="12"/>
</dbReference>
<keyword evidence="2" id="KW-0722">Serine protease inhibitor</keyword>
<keyword evidence="5" id="KW-0732">Signal</keyword>
<name>B4M741_DROVI</name>
<feature type="compositionally biased region" description="Basic residues" evidence="4">
    <location>
        <begin position="186"/>
        <end position="204"/>
    </location>
</feature>
<evidence type="ECO:0000256" key="2">
    <source>
        <dbReference type="ARBA" id="ARBA00022900"/>
    </source>
</evidence>
<dbReference type="InterPro" id="IPR036058">
    <property type="entry name" value="Kazal_dom_sf"/>
</dbReference>
<feature type="region of interest" description="Disordered" evidence="4">
    <location>
        <begin position="178"/>
        <end position="224"/>
    </location>
</feature>
<dbReference type="OrthoDB" id="8070208at2759"/>
<dbReference type="InParanoid" id="B4M741"/>
<evidence type="ECO:0000259" key="6">
    <source>
        <dbReference type="PROSITE" id="PS51465"/>
    </source>
</evidence>
<dbReference type="eggNOG" id="KOG3649">
    <property type="taxonomic scope" value="Eukaryota"/>
</dbReference>
<dbReference type="CDD" id="cd00104">
    <property type="entry name" value="KAZAL_FS"/>
    <property type="match status" value="1"/>
</dbReference>
<feature type="domain" description="Kazal-like" evidence="6">
    <location>
        <begin position="124"/>
        <end position="182"/>
    </location>
</feature>
<gene>
    <name evidence="7" type="primary">Dvir\GJ16912</name>
    <name evidence="7" type="ORF">Dvir_GJ16912</name>
</gene>
<dbReference type="GO" id="GO:0030154">
    <property type="term" value="P:cell differentiation"/>
    <property type="evidence" value="ECO:0007669"/>
    <property type="project" value="TreeGrafter"/>
</dbReference>
<dbReference type="OMA" id="AYNVYNI"/>
<organism evidence="7 8">
    <name type="scientific">Drosophila virilis</name>
    <name type="common">Fruit fly</name>
    <dbReference type="NCBI Taxonomy" id="7244"/>
    <lineage>
        <taxon>Eukaryota</taxon>
        <taxon>Metazoa</taxon>
        <taxon>Ecdysozoa</taxon>
        <taxon>Arthropoda</taxon>
        <taxon>Hexapoda</taxon>
        <taxon>Insecta</taxon>
        <taxon>Pterygota</taxon>
        <taxon>Neoptera</taxon>
        <taxon>Endopterygota</taxon>
        <taxon>Diptera</taxon>
        <taxon>Brachycera</taxon>
        <taxon>Muscomorpha</taxon>
        <taxon>Ephydroidea</taxon>
        <taxon>Drosophilidae</taxon>
        <taxon>Drosophila</taxon>
    </lineage>
</organism>
<reference evidence="7 8" key="1">
    <citation type="journal article" date="2007" name="Nature">
        <title>Evolution of genes and genomes on the Drosophila phylogeny.</title>
        <authorList>
            <consortium name="Drosophila 12 Genomes Consortium"/>
            <person name="Clark A.G."/>
            <person name="Eisen M.B."/>
            <person name="Smith D.R."/>
            <person name="Bergman C.M."/>
            <person name="Oliver B."/>
            <person name="Markow T.A."/>
            <person name="Kaufman T.C."/>
            <person name="Kellis M."/>
            <person name="Gelbart W."/>
            <person name="Iyer V.N."/>
            <person name="Pollard D.A."/>
            <person name="Sackton T.B."/>
            <person name="Larracuente A.M."/>
            <person name="Singh N.D."/>
            <person name="Abad J.P."/>
            <person name="Abt D.N."/>
            <person name="Adryan B."/>
            <person name="Aguade M."/>
            <person name="Akashi H."/>
            <person name="Anderson W.W."/>
            <person name="Aquadro C.F."/>
            <person name="Ardell D.H."/>
            <person name="Arguello R."/>
            <person name="Artieri C.G."/>
            <person name="Barbash D.A."/>
            <person name="Barker D."/>
            <person name="Barsanti P."/>
            <person name="Batterham P."/>
            <person name="Batzoglou S."/>
            <person name="Begun D."/>
            <person name="Bhutkar A."/>
            <person name="Blanco E."/>
            <person name="Bosak S.A."/>
            <person name="Bradley R.K."/>
            <person name="Brand A.D."/>
            <person name="Brent M.R."/>
            <person name="Brooks A.N."/>
            <person name="Brown R.H."/>
            <person name="Butlin R.K."/>
            <person name="Caggese C."/>
            <person name="Calvi B.R."/>
            <person name="Bernardo de Carvalho A."/>
            <person name="Caspi A."/>
            <person name="Castrezana S."/>
            <person name="Celniker S.E."/>
            <person name="Chang J.L."/>
            <person name="Chapple C."/>
            <person name="Chatterji S."/>
            <person name="Chinwalla A."/>
            <person name="Civetta A."/>
            <person name="Clifton S.W."/>
            <person name="Comeron J.M."/>
            <person name="Costello J.C."/>
            <person name="Coyne J.A."/>
            <person name="Daub J."/>
            <person name="David R.G."/>
            <person name="Delcher A.L."/>
            <person name="Delehaunty K."/>
            <person name="Do C.B."/>
            <person name="Ebling H."/>
            <person name="Edwards K."/>
            <person name="Eickbush T."/>
            <person name="Evans J.D."/>
            <person name="Filipski A."/>
            <person name="Findeiss S."/>
            <person name="Freyhult E."/>
            <person name="Fulton L."/>
            <person name="Fulton R."/>
            <person name="Garcia A.C."/>
            <person name="Gardiner A."/>
            <person name="Garfield D.A."/>
            <person name="Garvin B.E."/>
            <person name="Gibson G."/>
            <person name="Gilbert D."/>
            <person name="Gnerre S."/>
            <person name="Godfrey J."/>
            <person name="Good R."/>
            <person name="Gotea V."/>
            <person name="Gravely B."/>
            <person name="Greenberg A.J."/>
            <person name="Griffiths-Jones S."/>
            <person name="Gross S."/>
            <person name="Guigo R."/>
            <person name="Gustafson E.A."/>
            <person name="Haerty W."/>
            <person name="Hahn M.W."/>
            <person name="Halligan D.L."/>
            <person name="Halpern A.L."/>
            <person name="Halter G.M."/>
            <person name="Han M.V."/>
            <person name="Heger A."/>
            <person name="Hillier L."/>
            <person name="Hinrichs A.S."/>
            <person name="Holmes I."/>
            <person name="Hoskins R.A."/>
            <person name="Hubisz M.J."/>
            <person name="Hultmark D."/>
            <person name="Huntley M.A."/>
            <person name="Jaffe D.B."/>
            <person name="Jagadeeshan S."/>
            <person name="Jeck W.R."/>
            <person name="Johnson J."/>
            <person name="Jones C.D."/>
            <person name="Jordan W.C."/>
            <person name="Karpen G.H."/>
            <person name="Kataoka E."/>
            <person name="Keightley P.D."/>
            <person name="Kheradpour P."/>
            <person name="Kirkness E.F."/>
            <person name="Koerich L.B."/>
            <person name="Kristiansen K."/>
            <person name="Kudrna D."/>
            <person name="Kulathinal R.J."/>
            <person name="Kumar S."/>
            <person name="Kwok R."/>
            <person name="Lander E."/>
            <person name="Langley C.H."/>
            <person name="Lapoint R."/>
            <person name="Lazzaro B.P."/>
            <person name="Lee S.J."/>
            <person name="Levesque L."/>
            <person name="Li R."/>
            <person name="Lin C.F."/>
            <person name="Lin M.F."/>
            <person name="Lindblad-Toh K."/>
            <person name="Llopart A."/>
            <person name="Long M."/>
            <person name="Low L."/>
            <person name="Lozovsky E."/>
            <person name="Lu J."/>
            <person name="Luo M."/>
            <person name="Machado C.A."/>
            <person name="Makalowski W."/>
            <person name="Marzo M."/>
            <person name="Matsuda M."/>
            <person name="Matzkin L."/>
            <person name="McAllister B."/>
            <person name="McBride C.S."/>
            <person name="McKernan B."/>
            <person name="McKernan K."/>
            <person name="Mendez-Lago M."/>
            <person name="Minx P."/>
            <person name="Mollenhauer M.U."/>
            <person name="Montooth K."/>
            <person name="Mount S.M."/>
            <person name="Mu X."/>
            <person name="Myers E."/>
            <person name="Negre B."/>
            <person name="Newfeld S."/>
            <person name="Nielsen R."/>
            <person name="Noor M.A."/>
            <person name="O'Grady P."/>
            <person name="Pachter L."/>
            <person name="Papaceit M."/>
            <person name="Parisi M.J."/>
            <person name="Parisi M."/>
            <person name="Parts L."/>
            <person name="Pedersen J.S."/>
            <person name="Pesole G."/>
            <person name="Phillippy A.M."/>
            <person name="Ponting C.P."/>
            <person name="Pop M."/>
            <person name="Porcelli D."/>
            <person name="Powell J.R."/>
            <person name="Prohaska S."/>
            <person name="Pruitt K."/>
            <person name="Puig M."/>
            <person name="Quesneville H."/>
            <person name="Ram K.R."/>
            <person name="Rand D."/>
            <person name="Rasmussen M.D."/>
            <person name="Reed L.K."/>
            <person name="Reenan R."/>
            <person name="Reily A."/>
            <person name="Remington K.A."/>
            <person name="Rieger T.T."/>
            <person name="Ritchie M.G."/>
            <person name="Robin C."/>
            <person name="Rogers Y.H."/>
            <person name="Rohde C."/>
            <person name="Rozas J."/>
            <person name="Rubenfield M.J."/>
            <person name="Ruiz A."/>
            <person name="Russo S."/>
            <person name="Salzberg S.L."/>
            <person name="Sanchez-Gracia A."/>
            <person name="Saranga D.J."/>
            <person name="Sato H."/>
            <person name="Schaeffer S.W."/>
            <person name="Schatz M.C."/>
            <person name="Schlenke T."/>
            <person name="Schwartz R."/>
            <person name="Segarra C."/>
            <person name="Singh R.S."/>
            <person name="Sirot L."/>
            <person name="Sirota M."/>
            <person name="Sisneros N.B."/>
            <person name="Smith C.D."/>
            <person name="Smith T.F."/>
            <person name="Spieth J."/>
            <person name="Stage D.E."/>
            <person name="Stark A."/>
            <person name="Stephan W."/>
            <person name="Strausberg R.L."/>
            <person name="Strempel S."/>
            <person name="Sturgill D."/>
            <person name="Sutton G."/>
            <person name="Sutton G.G."/>
            <person name="Tao W."/>
            <person name="Teichmann S."/>
            <person name="Tobari Y.N."/>
            <person name="Tomimura Y."/>
            <person name="Tsolas J.M."/>
            <person name="Valente V.L."/>
            <person name="Venter E."/>
            <person name="Venter J.C."/>
            <person name="Vicario S."/>
            <person name="Vieira F.G."/>
            <person name="Vilella A.J."/>
            <person name="Villasante A."/>
            <person name="Walenz B."/>
            <person name="Wang J."/>
            <person name="Wasserman M."/>
            <person name="Watts T."/>
            <person name="Wilson D."/>
            <person name="Wilson R.K."/>
            <person name="Wing R.A."/>
            <person name="Wolfner M.F."/>
            <person name="Wong A."/>
            <person name="Wong G.K."/>
            <person name="Wu C.I."/>
            <person name="Wu G."/>
            <person name="Yamamoto D."/>
            <person name="Yang H.P."/>
            <person name="Yang S.P."/>
            <person name="Yorke J.A."/>
            <person name="Yoshida K."/>
            <person name="Zdobnov E."/>
            <person name="Zhang P."/>
            <person name="Zhang Y."/>
            <person name="Zimin A.V."/>
            <person name="Baldwin J."/>
            <person name="Abdouelleil A."/>
            <person name="Abdulkadir J."/>
            <person name="Abebe A."/>
            <person name="Abera B."/>
            <person name="Abreu J."/>
            <person name="Acer S.C."/>
            <person name="Aftuck L."/>
            <person name="Alexander A."/>
            <person name="An P."/>
            <person name="Anderson E."/>
            <person name="Anderson S."/>
            <person name="Arachi H."/>
            <person name="Azer M."/>
            <person name="Bachantsang P."/>
            <person name="Barry A."/>
            <person name="Bayul T."/>
            <person name="Berlin A."/>
            <person name="Bessette D."/>
            <person name="Bloom T."/>
            <person name="Blye J."/>
            <person name="Boguslavskiy L."/>
            <person name="Bonnet C."/>
            <person name="Boukhgalter B."/>
            <person name="Bourzgui I."/>
            <person name="Brown A."/>
            <person name="Cahill P."/>
            <person name="Channer S."/>
            <person name="Cheshatsang Y."/>
            <person name="Chuda L."/>
            <person name="Citroen M."/>
            <person name="Collymore A."/>
            <person name="Cooke P."/>
            <person name="Costello M."/>
            <person name="D'Aco K."/>
            <person name="Daza R."/>
            <person name="De Haan G."/>
            <person name="DeGray S."/>
            <person name="DeMaso C."/>
            <person name="Dhargay N."/>
            <person name="Dooley K."/>
            <person name="Dooley E."/>
            <person name="Doricent M."/>
            <person name="Dorje P."/>
            <person name="Dorjee K."/>
            <person name="Dupes A."/>
            <person name="Elong R."/>
            <person name="Falk J."/>
            <person name="Farina A."/>
            <person name="Faro S."/>
            <person name="Ferguson D."/>
            <person name="Fisher S."/>
            <person name="Foley C.D."/>
            <person name="Franke A."/>
            <person name="Friedrich D."/>
            <person name="Gadbois L."/>
            <person name="Gearin G."/>
            <person name="Gearin C.R."/>
            <person name="Giannoukos G."/>
            <person name="Goode T."/>
            <person name="Graham J."/>
            <person name="Grandbois E."/>
            <person name="Grewal S."/>
            <person name="Gyaltsen K."/>
            <person name="Hafez N."/>
            <person name="Hagos B."/>
            <person name="Hall J."/>
            <person name="Henson C."/>
            <person name="Hollinger A."/>
            <person name="Honan T."/>
            <person name="Huard M.D."/>
            <person name="Hughes L."/>
            <person name="Hurhula B."/>
            <person name="Husby M.E."/>
            <person name="Kamat A."/>
            <person name="Kanga B."/>
            <person name="Kashin S."/>
            <person name="Khazanovich D."/>
            <person name="Kisner P."/>
            <person name="Lance K."/>
            <person name="Lara M."/>
            <person name="Lee W."/>
            <person name="Lennon N."/>
            <person name="Letendre F."/>
            <person name="LeVine R."/>
            <person name="Lipovsky A."/>
            <person name="Liu X."/>
            <person name="Liu J."/>
            <person name="Liu S."/>
            <person name="Lokyitsang T."/>
            <person name="Lokyitsang Y."/>
            <person name="Lubonja R."/>
            <person name="Lui A."/>
            <person name="MacDonald P."/>
            <person name="Magnisalis V."/>
            <person name="Maru K."/>
            <person name="Matthews C."/>
            <person name="McCusker W."/>
            <person name="McDonough S."/>
            <person name="Mehta T."/>
            <person name="Meldrim J."/>
            <person name="Meneus L."/>
            <person name="Mihai O."/>
            <person name="Mihalev A."/>
            <person name="Mihova T."/>
            <person name="Mittelman R."/>
            <person name="Mlenga V."/>
            <person name="Montmayeur A."/>
            <person name="Mulrain L."/>
            <person name="Navidi A."/>
            <person name="Naylor J."/>
            <person name="Negash T."/>
            <person name="Nguyen T."/>
            <person name="Nguyen N."/>
            <person name="Nicol R."/>
            <person name="Norbu C."/>
            <person name="Norbu N."/>
            <person name="Novod N."/>
            <person name="O'Neill B."/>
            <person name="Osman S."/>
            <person name="Markiewicz E."/>
            <person name="Oyono O.L."/>
            <person name="Patti C."/>
            <person name="Phunkhang P."/>
            <person name="Pierre F."/>
            <person name="Priest M."/>
            <person name="Raghuraman S."/>
            <person name="Rege F."/>
            <person name="Reyes R."/>
            <person name="Rise C."/>
            <person name="Rogov P."/>
            <person name="Ross K."/>
            <person name="Ryan E."/>
            <person name="Settipalli S."/>
            <person name="Shea T."/>
            <person name="Sherpa N."/>
            <person name="Shi L."/>
            <person name="Shih D."/>
            <person name="Sparrow T."/>
            <person name="Spaulding J."/>
            <person name="Stalker J."/>
            <person name="Stange-Thomann N."/>
            <person name="Stavropoulos S."/>
            <person name="Stone C."/>
            <person name="Strader C."/>
            <person name="Tesfaye S."/>
            <person name="Thomson T."/>
            <person name="Thoulutsang Y."/>
            <person name="Thoulutsang D."/>
            <person name="Topham K."/>
            <person name="Topping I."/>
            <person name="Tsamla T."/>
            <person name="Vassiliev H."/>
            <person name="Vo A."/>
            <person name="Wangchuk T."/>
            <person name="Wangdi T."/>
            <person name="Weiand M."/>
            <person name="Wilkinson J."/>
            <person name="Wilson A."/>
            <person name="Yadav S."/>
            <person name="Young G."/>
            <person name="Yu Q."/>
            <person name="Zembek L."/>
            <person name="Zhong D."/>
            <person name="Zimmer A."/>
            <person name="Zwirko Z."/>
            <person name="Jaffe D.B."/>
            <person name="Alvarez P."/>
            <person name="Brockman W."/>
            <person name="Butler J."/>
            <person name="Chin C."/>
            <person name="Gnerre S."/>
            <person name="Grabherr M."/>
            <person name="Kleber M."/>
            <person name="Mauceli E."/>
            <person name="MacCallum I."/>
        </authorList>
    </citation>
    <scope>NUCLEOTIDE SEQUENCE [LARGE SCALE GENOMIC DNA]</scope>
    <source>
        <strain evidence="8">Tucson 15010-1051.87</strain>
    </source>
</reference>
<proteinExistence type="predicted"/>
<dbReference type="InterPro" id="IPR050653">
    <property type="entry name" value="Prot_Inhib_GrowthFact_Antg"/>
</dbReference>
<feature type="compositionally biased region" description="Low complexity" evidence="4">
    <location>
        <begin position="205"/>
        <end position="222"/>
    </location>
</feature>
<dbReference type="Gene3D" id="3.30.60.30">
    <property type="match status" value="1"/>
</dbReference>
<dbReference type="PhylomeDB" id="B4M741"/>
<dbReference type="PANTHER" id="PTHR10913">
    <property type="entry name" value="FOLLISTATIN-RELATED"/>
    <property type="match status" value="1"/>
</dbReference>
<feature type="chain" id="PRO_5002817354" description="Kazal-like domain-containing protein" evidence="5">
    <location>
        <begin position="34"/>
        <end position="441"/>
    </location>
</feature>
<dbReference type="AlphaFoldDB" id="B4M741"/>
<dbReference type="SMART" id="SM00280">
    <property type="entry name" value="KAZAL"/>
    <property type="match status" value="1"/>
</dbReference>
<dbReference type="PANTHER" id="PTHR10913:SF45">
    <property type="entry name" value="FOLLISTATIN, ISOFORM A-RELATED"/>
    <property type="match status" value="1"/>
</dbReference>
<evidence type="ECO:0000313" key="7">
    <source>
        <dbReference type="EMBL" id="EDW62608.1"/>
    </source>
</evidence>
<sequence length="441" mass="48091">MMQRLDLKWTARMAQLLLWSQLISLAVVGSANAAWQYNDEQYAKAQYDKLFGHGQNHGHDRLGPFQYQYVDYQPKCGTGGQPVCATNGTNYFYFENNCKLEAANMKLLFQYGTELEPTELERCLPQCDNIICNKTYAPVCAVSEPGAKQDRGVTFANECEAHRRGCLTKQTMRILRKGPCRDVRFKSRPGSKGKGKRKHGRRRSTTSSTTTTTTTSTTTAATPANRRHIYVRLGNKRSRTTTTTTSSSSTTTLAPMQFHRYMNLGNPHVSVSRAVHAYSVYNIPDVGLNYDAITDSSLSLYVPGVGTITDTPPSTTTTTTSTTTTPKPQAITSTTAIPIISETPKRSSSPREEIKFFYVPYGTTSTTTVSSSSISAAPEVTSTTATIADTIAAATVDRTASTTKVLKLGTAVVARNATGFKVNTVASPKPEIPKTSKTNCS</sequence>
<dbReference type="STRING" id="7244.B4M741"/>
<evidence type="ECO:0000256" key="3">
    <source>
        <dbReference type="ARBA" id="ARBA00023157"/>
    </source>
</evidence>
<protein>
    <recommendedName>
        <fullName evidence="6">Kazal-like domain-containing protein</fullName>
    </recommendedName>
</protein>
<dbReference type="EMBL" id="CH940653">
    <property type="protein sequence ID" value="EDW62608.1"/>
    <property type="molecule type" value="Genomic_DNA"/>
</dbReference>
<dbReference type="HOGENOM" id="CLU_050586_0_0_1"/>
<dbReference type="Pfam" id="PF07648">
    <property type="entry name" value="Kazal_2"/>
    <property type="match status" value="2"/>
</dbReference>
<dbReference type="Proteomes" id="UP000008792">
    <property type="component" value="Unassembled WGS sequence"/>
</dbReference>
<dbReference type="GO" id="GO:0005576">
    <property type="term" value="C:extracellular region"/>
    <property type="evidence" value="ECO:0007669"/>
    <property type="project" value="TreeGrafter"/>
</dbReference>
<feature type="signal peptide" evidence="5">
    <location>
        <begin position="1"/>
        <end position="33"/>
    </location>
</feature>
<evidence type="ECO:0000256" key="1">
    <source>
        <dbReference type="ARBA" id="ARBA00022690"/>
    </source>
</evidence>
<keyword evidence="3" id="KW-1015">Disulfide bond</keyword>
<evidence type="ECO:0000313" key="8">
    <source>
        <dbReference type="Proteomes" id="UP000008792"/>
    </source>
</evidence>
<dbReference type="InterPro" id="IPR002350">
    <property type="entry name" value="Kazal_dom"/>
</dbReference>